<dbReference type="AlphaFoldDB" id="A0AAP0BLR7"/>
<feature type="domain" description="RRM" evidence="2">
    <location>
        <begin position="48"/>
        <end position="120"/>
    </location>
</feature>
<dbReference type="GO" id="GO:0003723">
    <property type="term" value="F:RNA binding"/>
    <property type="evidence" value="ECO:0007669"/>
    <property type="project" value="InterPro"/>
</dbReference>
<organism evidence="3 4">
    <name type="scientific">Platanthera zijinensis</name>
    <dbReference type="NCBI Taxonomy" id="2320716"/>
    <lineage>
        <taxon>Eukaryota</taxon>
        <taxon>Viridiplantae</taxon>
        <taxon>Streptophyta</taxon>
        <taxon>Embryophyta</taxon>
        <taxon>Tracheophyta</taxon>
        <taxon>Spermatophyta</taxon>
        <taxon>Magnoliopsida</taxon>
        <taxon>Liliopsida</taxon>
        <taxon>Asparagales</taxon>
        <taxon>Orchidaceae</taxon>
        <taxon>Orchidoideae</taxon>
        <taxon>Orchideae</taxon>
        <taxon>Orchidinae</taxon>
        <taxon>Platanthera</taxon>
    </lineage>
</organism>
<dbReference type="InterPro" id="IPR000504">
    <property type="entry name" value="RRM_dom"/>
</dbReference>
<name>A0AAP0BLR7_9ASPA</name>
<protein>
    <recommendedName>
        <fullName evidence="2">RRM domain-containing protein</fullName>
    </recommendedName>
</protein>
<dbReference type="CDD" id="cd00590">
    <property type="entry name" value="RRM_SF"/>
    <property type="match status" value="1"/>
</dbReference>
<comment type="caution">
    <text evidence="3">The sequence shown here is derived from an EMBL/GenBank/DDBJ whole genome shotgun (WGS) entry which is preliminary data.</text>
</comment>
<dbReference type="Gene3D" id="3.30.70.330">
    <property type="match status" value="1"/>
</dbReference>
<gene>
    <name evidence="3" type="ORF">KSP39_PZI009169</name>
</gene>
<evidence type="ECO:0000256" key="1">
    <source>
        <dbReference type="SAM" id="MobiDB-lite"/>
    </source>
</evidence>
<accession>A0AAP0BLR7</accession>
<dbReference type="InterPro" id="IPR035979">
    <property type="entry name" value="RBD_domain_sf"/>
</dbReference>
<feature type="region of interest" description="Disordered" evidence="1">
    <location>
        <begin position="1"/>
        <end position="21"/>
    </location>
</feature>
<dbReference type="InterPro" id="IPR012677">
    <property type="entry name" value="Nucleotide-bd_a/b_plait_sf"/>
</dbReference>
<proteinExistence type="predicted"/>
<keyword evidence="4" id="KW-1185">Reference proteome</keyword>
<dbReference type="EMBL" id="JBBWWQ010000007">
    <property type="protein sequence ID" value="KAK8942745.1"/>
    <property type="molecule type" value="Genomic_DNA"/>
</dbReference>
<dbReference type="Proteomes" id="UP001418222">
    <property type="component" value="Unassembled WGS sequence"/>
</dbReference>
<dbReference type="Pfam" id="PF00076">
    <property type="entry name" value="RRM_1"/>
    <property type="match status" value="1"/>
</dbReference>
<evidence type="ECO:0000313" key="4">
    <source>
        <dbReference type="Proteomes" id="UP001418222"/>
    </source>
</evidence>
<evidence type="ECO:0000313" key="3">
    <source>
        <dbReference type="EMBL" id="KAK8942745.1"/>
    </source>
</evidence>
<reference evidence="3 4" key="1">
    <citation type="journal article" date="2022" name="Nat. Plants">
        <title>Genomes of leafy and leafless Platanthera orchids illuminate the evolution of mycoheterotrophy.</title>
        <authorList>
            <person name="Li M.H."/>
            <person name="Liu K.W."/>
            <person name="Li Z."/>
            <person name="Lu H.C."/>
            <person name="Ye Q.L."/>
            <person name="Zhang D."/>
            <person name="Wang J.Y."/>
            <person name="Li Y.F."/>
            <person name="Zhong Z.M."/>
            <person name="Liu X."/>
            <person name="Yu X."/>
            <person name="Liu D.K."/>
            <person name="Tu X.D."/>
            <person name="Liu B."/>
            <person name="Hao Y."/>
            <person name="Liao X.Y."/>
            <person name="Jiang Y.T."/>
            <person name="Sun W.H."/>
            <person name="Chen J."/>
            <person name="Chen Y.Q."/>
            <person name="Ai Y."/>
            <person name="Zhai J.W."/>
            <person name="Wu S.S."/>
            <person name="Zhou Z."/>
            <person name="Hsiao Y.Y."/>
            <person name="Wu W.L."/>
            <person name="Chen Y.Y."/>
            <person name="Lin Y.F."/>
            <person name="Hsu J.L."/>
            <person name="Li C.Y."/>
            <person name="Wang Z.W."/>
            <person name="Zhao X."/>
            <person name="Zhong W.Y."/>
            <person name="Ma X.K."/>
            <person name="Ma L."/>
            <person name="Huang J."/>
            <person name="Chen G.Z."/>
            <person name="Huang M.Z."/>
            <person name="Huang L."/>
            <person name="Peng D.H."/>
            <person name="Luo Y.B."/>
            <person name="Zou S.Q."/>
            <person name="Chen S.P."/>
            <person name="Lan S."/>
            <person name="Tsai W.C."/>
            <person name="Van de Peer Y."/>
            <person name="Liu Z.J."/>
        </authorList>
    </citation>
    <scope>NUCLEOTIDE SEQUENCE [LARGE SCALE GENOMIC DNA]</scope>
    <source>
        <strain evidence="3">Lor287</strain>
    </source>
</reference>
<sequence length="140" mass="15598">MSGSASSPEMPENVPSEKKRLKFWPGTREKLEYADDVPPEMRENHRYGLLLAFLNPDTSTEVLKSVFGSLPGFIDIIADVDTEGEPMCMGEAVFADEATMKDAAKKMDGQIIDGYKIWVREMAVFSIKPEYSQGKGEDVN</sequence>
<dbReference type="SMART" id="SM00360">
    <property type="entry name" value="RRM"/>
    <property type="match status" value="1"/>
</dbReference>
<dbReference type="SUPFAM" id="SSF54928">
    <property type="entry name" value="RNA-binding domain, RBD"/>
    <property type="match status" value="1"/>
</dbReference>
<evidence type="ECO:0000259" key="2">
    <source>
        <dbReference type="SMART" id="SM00360"/>
    </source>
</evidence>